<reference evidence="1 3" key="1">
    <citation type="submission" date="2018-11" db="EMBL/GenBank/DDBJ databases">
        <title>Genome sequence of Mycoplasma struthionis sp. nov.</title>
        <authorList>
            <person name="Spergser J."/>
        </authorList>
    </citation>
    <scope>NUCLEOTIDE SEQUENCE [LARGE SCALE GENOMIC DNA]</scope>
    <source>
        <strain evidence="1 3">237IA</strain>
    </source>
</reference>
<organism evidence="1 3">
    <name type="scientific">Mycoplasma struthionis</name>
    <dbReference type="NCBI Taxonomy" id="538220"/>
    <lineage>
        <taxon>Bacteria</taxon>
        <taxon>Bacillati</taxon>
        <taxon>Mycoplasmatota</taxon>
        <taxon>Mollicutes</taxon>
        <taxon>Mycoplasmataceae</taxon>
        <taxon>Mycoplasma</taxon>
    </lineage>
</organism>
<dbReference type="Proteomes" id="UP000275883">
    <property type="component" value="Chromosome"/>
</dbReference>
<sequence>MKFFKNKYLNKWIKNKITSLDLIDKKHISYDLVYELANKMPENLKDLKKYYLEIRSLVDDELADILETDINNFIFIPVSYLTKSEIFKCILLNPSYLEIFINDNIFLDSELEQIKLEINKKWNIN</sequence>
<reference evidence="2 4" key="2">
    <citation type="submission" date="2019-06" db="EMBL/GenBank/DDBJ databases">
        <title>A comparative genomics study of ostrich specific Mycoplasmas.</title>
        <authorList>
            <person name="Botes A."/>
            <person name="Nel T."/>
        </authorList>
    </citation>
    <scope>NUCLEOTIDE SEQUENCE [LARGE SCALE GENOMIC DNA]</scope>
    <source>
        <strain evidence="2 4">Ms01</strain>
    </source>
</reference>
<dbReference type="RefSeq" id="WP_124724466.1">
    <property type="nucleotide sequence ID" value="NZ_CP034044.1"/>
</dbReference>
<name>A0A3G8LGG2_9MOLU</name>
<evidence type="ECO:0000313" key="3">
    <source>
        <dbReference type="Proteomes" id="UP000275883"/>
    </source>
</evidence>
<dbReference type="EMBL" id="VFSY01000025">
    <property type="protein sequence ID" value="TPI01543.1"/>
    <property type="molecule type" value="Genomic_DNA"/>
</dbReference>
<dbReference type="KEGG" id="mstr:EGN60_02265"/>
<dbReference type="Proteomes" id="UP000317904">
    <property type="component" value="Unassembled WGS sequence"/>
</dbReference>
<accession>A0A3G8LGG2</accession>
<evidence type="ECO:0000313" key="1">
    <source>
        <dbReference type="EMBL" id="AZG68773.1"/>
    </source>
</evidence>
<keyword evidence="3" id="KW-1185">Reference proteome</keyword>
<evidence type="ECO:0000313" key="2">
    <source>
        <dbReference type="EMBL" id="TPI01543.1"/>
    </source>
</evidence>
<dbReference type="EMBL" id="CP034044">
    <property type="protein sequence ID" value="AZG68773.1"/>
    <property type="molecule type" value="Genomic_DNA"/>
</dbReference>
<protein>
    <submittedName>
        <fullName evidence="1">Uncharacterized protein</fullName>
    </submittedName>
</protein>
<gene>
    <name evidence="1" type="ORF">EGN60_02265</name>
    <name evidence="2" type="ORF">FJM01_02130</name>
</gene>
<dbReference type="AlphaFoldDB" id="A0A3G8LGG2"/>
<proteinExistence type="predicted"/>
<evidence type="ECO:0000313" key="4">
    <source>
        <dbReference type="Proteomes" id="UP000317904"/>
    </source>
</evidence>
<accession>A0A502M5Q8</accession>